<dbReference type="InterPro" id="IPR006143">
    <property type="entry name" value="RND_pump_MFP"/>
</dbReference>
<evidence type="ECO:0000259" key="7">
    <source>
        <dbReference type="Pfam" id="PF25917"/>
    </source>
</evidence>
<dbReference type="Gene3D" id="2.40.50.100">
    <property type="match status" value="1"/>
</dbReference>
<keyword evidence="5" id="KW-0732">Signal</keyword>
<organism evidence="10 11">
    <name type="scientific">Hydrogenophaga atypica</name>
    <dbReference type="NCBI Taxonomy" id="249409"/>
    <lineage>
        <taxon>Bacteria</taxon>
        <taxon>Pseudomonadati</taxon>
        <taxon>Pseudomonadota</taxon>
        <taxon>Betaproteobacteria</taxon>
        <taxon>Burkholderiales</taxon>
        <taxon>Comamonadaceae</taxon>
        <taxon>Hydrogenophaga</taxon>
    </lineage>
</organism>
<comment type="similarity">
    <text evidence="2">Belongs to the membrane fusion protein (MFP) (TC 8.A.1) family.</text>
</comment>
<evidence type="ECO:0000256" key="1">
    <source>
        <dbReference type="ARBA" id="ARBA00004196"/>
    </source>
</evidence>
<dbReference type="Pfam" id="PF25967">
    <property type="entry name" value="RND-MFP_C"/>
    <property type="match status" value="1"/>
</dbReference>
<dbReference type="InterPro" id="IPR058792">
    <property type="entry name" value="Beta-barrel_RND_2"/>
</dbReference>
<keyword evidence="11" id="KW-1185">Reference proteome</keyword>
<evidence type="ECO:0000256" key="3">
    <source>
        <dbReference type="ARBA" id="ARBA00022448"/>
    </source>
</evidence>
<dbReference type="EMBL" id="JBHTCA010000001">
    <property type="protein sequence ID" value="MFC7407498.1"/>
    <property type="molecule type" value="Genomic_DNA"/>
</dbReference>
<dbReference type="NCBIfam" id="TIGR01730">
    <property type="entry name" value="RND_mfp"/>
    <property type="match status" value="1"/>
</dbReference>
<accession>A0ABW2QJP2</accession>
<dbReference type="Proteomes" id="UP001596501">
    <property type="component" value="Unassembled WGS sequence"/>
</dbReference>
<proteinExistence type="inferred from homology"/>
<evidence type="ECO:0000313" key="11">
    <source>
        <dbReference type="Proteomes" id="UP001596501"/>
    </source>
</evidence>
<comment type="caution">
    <text evidence="10">The sequence shown here is derived from an EMBL/GenBank/DDBJ whole genome shotgun (WGS) entry which is preliminary data.</text>
</comment>
<dbReference type="InterPro" id="IPR058624">
    <property type="entry name" value="MdtA-like_HH"/>
</dbReference>
<name>A0ABW2QJP2_9BURK</name>
<reference evidence="11" key="1">
    <citation type="journal article" date="2019" name="Int. J. Syst. Evol. Microbiol.">
        <title>The Global Catalogue of Microorganisms (GCM) 10K type strain sequencing project: providing services to taxonomists for standard genome sequencing and annotation.</title>
        <authorList>
            <consortium name="The Broad Institute Genomics Platform"/>
            <consortium name="The Broad Institute Genome Sequencing Center for Infectious Disease"/>
            <person name="Wu L."/>
            <person name="Ma J."/>
        </authorList>
    </citation>
    <scope>NUCLEOTIDE SEQUENCE [LARGE SCALE GENOMIC DNA]</scope>
    <source>
        <strain evidence="11">CGMCC 1.12371</strain>
    </source>
</reference>
<feature type="domain" description="Multidrug resistance protein MdtA-like alpha-helical hairpin" evidence="6">
    <location>
        <begin position="98"/>
        <end position="159"/>
    </location>
</feature>
<evidence type="ECO:0000259" key="8">
    <source>
        <dbReference type="Pfam" id="PF25954"/>
    </source>
</evidence>
<dbReference type="Gene3D" id="1.10.287.470">
    <property type="entry name" value="Helix hairpin bin"/>
    <property type="match status" value="1"/>
</dbReference>
<sequence length="358" mass="36829">MYTHTTALSLLLGLASLLAAGPVLSNGLATTPVTTQGGAGAAVSLNAVVEAVRQTTLSAQVPGAIVTLRVKAGDTVKAGQELLRIDARAAQQNVAGSAAQVEAAQASLNVAATEYERQQQLFAKNYISQGALDRAQAQYRAAQAQVNALQAQTRAAQTQSGFFVLNAPYAGVVSEVPVTLGDMAMPGRPLITLHDPSALRVTAAVPQTLLNDLGQSPQGVRFEIPGLPTLNGPQAATQVQLLPTVDAATHTAQLRVSLPDNLRGIVPGMFARVWLPAAQPGVGTPQPSLWVPASALVRRGEMTGVYVLDDKGTARLRQVRLGAPSGTQVEVLSGVSAGEPVATDAQAAARATTPAAAR</sequence>
<dbReference type="Gene3D" id="2.40.30.170">
    <property type="match status" value="1"/>
</dbReference>
<feature type="coiled-coil region" evidence="4">
    <location>
        <begin position="132"/>
        <end position="159"/>
    </location>
</feature>
<evidence type="ECO:0000256" key="5">
    <source>
        <dbReference type="SAM" id="SignalP"/>
    </source>
</evidence>
<evidence type="ECO:0000259" key="9">
    <source>
        <dbReference type="Pfam" id="PF25967"/>
    </source>
</evidence>
<dbReference type="Pfam" id="PF25876">
    <property type="entry name" value="HH_MFP_RND"/>
    <property type="match status" value="1"/>
</dbReference>
<feature type="domain" description="Multidrug resistance protein MdtA-like C-terminal permuted SH3" evidence="9">
    <location>
        <begin position="291"/>
        <end position="344"/>
    </location>
</feature>
<dbReference type="Pfam" id="PF25917">
    <property type="entry name" value="BSH_RND"/>
    <property type="match status" value="1"/>
</dbReference>
<keyword evidence="4" id="KW-0175">Coiled coil</keyword>
<evidence type="ECO:0000259" key="6">
    <source>
        <dbReference type="Pfam" id="PF25876"/>
    </source>
</evidence>
<dbReference type="InterPro" id="IPR058625">
    <property type="entry name" value="MdtA-like_BSH"/>
</dbReference>
<dbReference type="PANTHER" id="PTHR30469:SF38">
    <property type="entry name" value="HLYD FAMILY SECRETION PROTEIN"/>
    <property type="match status" value="1"/>
</dbReference>
<evidence type="ECO:0000313" key="10">
    <source>
        <dbReference type="EMBL" id="MFC7407498.1"/>
    </source>
</evidence>
<keyword evidence="3" id="KW-0813">Transport</keyword>
<evidence type="ECO:0000256" key="2">
    <source>
        <dbReference type="ARBA" id="ARBA00009477"/>
    </source>
</evidence>
<evidence type="ECO:0000256" key="4">
    <source>
        <dbReference type="SAM" id="Coils"/>
    </source>
</evidence>
<feature type="domain" description="Multidrug resistance protein MdtA-like barrel-sandwich hybrid" evidence="7">
    <location>
        <begin position="53"/>
        <end position="188"/>
    </location>
</feature>
<dbReference type="Gene3D" id="2.40.420.20">
    <property type="match status" value="1"/>
</dbReference>
<feature type="domain" description="CusB-like beta-barrel" evidence="8">
    <location>
        <begin position="201"/>
        <end position="276"/>
    </location>
</feature>
<feature type="signal peptide" evidence="5">
    <location>
        <begin position="1"/>
        <end position="25"/>
    </location>
</feature>
<protein>
    <submittedName>
        <fullName evidence="10">Efflux RND transporter periplasmic adaptor subunit</fullName>
    </submittedName>
</protein>
<dbReference type="InterPro" id="IPR058627">
    <property type="entry name" value="MdtA-like_C"/>
</dbReference>
<dbReference type="PANTHER" id="PTHR30469">
    <property type="entry name" value="MULTIDRUG RESISTANCE PROTEIN MDTA"/>
    <property type="match status" value="1"/>
</dbReference>
<gene>
    <name evidence="10" type="ORF">ACFQPB_01345</name>
</gene>
<dbReference type="Pfam" id="PF25954">
    <property type="entry name" value="Beta-barrel_RND_2"/>
    <property type="match status" value="1"/>
</dbReference>
<dbReference type="SUPFAM" id="SSF111369">
    <property type="entry name" value="HlyD-like secretion proteins"/>
    <property type="match status" value="1"/>
</dbReference>
<dbReference type="RefSeq" id="WP_382219163.1">
    <property type="nucleotide sequence ID" value="NZ_JBHTCA010000001.1"/>
</dbReference>
<comment type="subcellular location">
    <subcellularLocation>
        <location evidence="1">Cell envelope</location>
    </subcellularLocation>
</comment>
<feature type="chain" id="PRO_5045457647" evidence="5">
    <location>
        <begin position="26"/>
        <end position="358"/>
    </location>
</feature>